<reference evidence="3 4" key="1">
    <citation type="journal article" date="2009" name="Proc. Natl. Acad. Sci. U.S.A.">
        <title>Characterizing a model human gut microbiota composed of members of its two dominant bacterial phyla.</title>
        <authorList>
            <person name="Mahowald M.A."/>
            <person name="Rey F.E."/>
            <person name="Seedorf H."/>
            <person name="Turnbaugh P.J."/>
            <person name="Fulton R.S."/>
            <person name="Wollam A."/>
            <person name="Shah N."/>
            <person name="Wang C."/>
            <person name="Magrini V."/>
            <person name="Wilson R.K."/>
            <person name="Cantarel B.L."/>
            <person name="Coutinho P.M."/>
            <person name="Henrissat B."/>
            <person name="Crock L.W."/>
            <person name="Russell A."/>
            <person name="Verberkmoes N.C."/>
            <person name="Hettich R.L."/>
            <person name="Gordon J.I."/>
        </authorList>
    </citation>
    <scope>NUCLEOTIDE SEQUENCE [LARGE SCALE GENOMIC DNA]</scope>
    <source>
        <strain evidence="4">ATCC 27750 / DSM 3376 / VPI C15-48 / C15-B4</strain>
    </source>
</reference>
<accession>C4Z4B6</accession>
<dbReference type="STRING" id="515620.EUBELI_00587"/>
<sequence length="458" mass="51460">MKKRFKVTIVLMMTMALLAGIIASLRMENIFAEENGSSEGVTVVIREEYDKKSWQYHYYFDYTIPEDYDEDTIKIDLIGDLMKYYEAETYVPGDGENFYVNIVNLSKNEYVYSDGSMKITDGNYVDEKDADMAYTYDNTEAEYIKGAYTSLSNRPIAVKSTVWRTSNSALKELLDTTSNAAKYYSNESVTSALINAGYENGLDDLDEYYVDYMNKKYDKTCAKLEDFSVIEICNAIFNGYTVNVKEANKNVAALGYNMFYNNLLMFTLDDATVSNDDCVAGKFSLGSWMRDENSVDSYMNKKTGTLEVGMKEARNILNAHLHISGPYTTNPYQATSWGMEFTFTLDKVQPPTEEPTTQEPPTEEPTTQEPTTQEPTTQKPTQPSTEQPTTMSSTSSIAQSSDAESSVTERVAEVAADEEVVRTGDSRKAVMYVSIISAATLVSVIVIIADRKRKISEK</sequence>
<gene>
    <name evidence="3" type="ordered locus">EUBELI_00587</name>
</gene>
<dbReference type="RefSeq" id="WP_012738836.1">
    <property type="nucleotide sequence ID" value="NC_012778.1"/>
</dbReference>
<dbReference type="KEGG" id="eel:EUBELI_00587"/>
<dbReference type="AlphaFoldDB" id="C4Z4B6"/>
<feature type="region of interest" description="Disordered" evidence="1">
    <location>
        <begin position="349"/>
        <end position="417"/>
    </location>
</feature>
<evidence type="ECO:0000256" key="1">
    <source>
        <dbReference type="SAM" id="MobiDB-lite"/>
    </source>
</evidence>
<keyword evidence="2" id="KW-0472">Membrane</keyword>
<dbReference type="GeneID" id="60809662"/>
<evidence type="ECO:0000256" key="2">
    <source>
        <dbReference type="SAM" id="Phobius"/>
    </source>
</evidence>
<evidence type="ECO:0000313" key="3">
    <source>
        <dbReference type="EMBL" id="ACR71600.1"/>
    </source>
</evidence>
<organism evidence="3 4">
    <name type="scientific">Lachnospira eligens (strain ATCC 27750 / DSM 3376 / VPI C15-48 / C15-B4)</name>
    <name type="common">Eubacterium eligens</name>
    <dbReference type="NCBI Taxonomy" id="515620"/>
    <lineage>
        <taxon>Bacteria</taxon>
        <taxon>Bacillati</taxon>
        <taxon>Bacillota</taxon>
        <taxon>Clostridia</taxon>
        <taxon>Lachnospirales</taxon>
        <taxon>Lachnospiraceae</taxon>
        <taxon>Lachnospira</taxon>
    </lineage>
</organism>
<dbReference type="eggNOG" id="ENOG50347T0">
    <property type="taxonomic scope" value="Bacteria"/>
</dbReference>
<evidence type="ECO:0000313" key="4">
    <source>
        <dbReference type="Proteomes" id="UP000001476"/>
    </source>
</evidence>
<dbReference type="EMBL" id="CP001104">
    <property type="protein sequence ID" value="ACR71600.1"/>
    <property type="molecule type" value="Genomic_DNA"/>
</dbReference>
<feature type="compositionally biased region" description="Low complexity" evidence="1">
    <location>
        <begin position="349"/>
        <end position="409"/>
    </location>
</feature>
<protein>
    <submittedName>
        <fullName evidence="3">Uncharacterized protein</fullName>
    </submittedName>
</protein>
<keyword evidence="4" id="KW-1185">Reference proteome</keyword>
<keyword evidence="2" id="KW-0812">Transmembrane</keyword>
<name>C4Z4B6_LACE2</name>
<proteinExistence type="predicted"/>
<dbReference type="HOGENOM" id="CLU_596822_0_0_9"/>
<keyword evidence="2" id="KW-1133">Transmembrane helix</keyword>
<dbReference type="Proteomes" id="UP000001476">
    <property type="component" value="Chromosome"/>
</dbReference>
<feature type="transmembrane region" description="Helical" evidence="2">
    <location>
        <begin position="429"/>
        <end position="449"/>
    </location>
</feature>